<feature type="domain" description="TonB-dependent receptor-like beta-barrel" evidence="15">
    <location>
        <begin position="244"/>
        <end position="640"/>
    </location>
</feature>
<dbReference type="InterPro" id="IPR039426">
    <property type="entry name" value="TonB-dep_rcpt-like"/>
</dbReference>
<evidence type="ECO:0000256" key="7">
    <source>
        <dbReference type="ARBA" id="ARBA00023004"/>
    </source>
</evidence>
<feature type="signal peptide" evidence="14">
    <location>
        <begin position="1"/>
        <end position="19"/>
    </location>
</feature>
<evidence type="ECO:0000256" key="3">
    <source>
        <dbReference type="ARBA" id="ARBA00022452"/>
    </source>
</evidence>
<dbReference type="SUPFAM" id="SSF56935">
    <property type="entry name" value="Porins"/>
    <property type="match status" value="1"/>
</dbReference>
<evidence type="ECO:0000256" key="11">
    <source>
        <dbReference type="ARBA" id="ARBA00023237"/>
    </source>
</evidence>
<evidence type="ECO:0000256" key="12">
    <source>
        <dbReference type="PROSITE-ProRule" id="PRU01360"/>
    </source>
</evidence>
<evidence type="ECO:0000256" key="4">
    <source>
        <dbReference type="ARBA" id="ARBA00022496"/>
    </source>
</evidence>
<dbReference type="RefSeq" id="WP_052041309.1">
    <property type="nucleotide sequence ID" value="NZ_ARXV01000001.1"/>
</dbReference>
<keyword evidence="11 12" id="KW-0998">Cell outer membrane</keyword>
<keyword evidence="4" id="KW-0410">Iron transport</keyword>
<dbReference type="PROSITE" id="PS52016">
    <property type="entry name" value="TONB_DEPENDENT_REC_3"/>
    <property type="match status" value="1"/>
</dbReference>
<dbReference type="GO" id="GO:0015344">
    <property type="term" value="F:siderophore uptake transmembrane transporter activity"/>
    <property type="evidence" value="ECO:0007669"/>
    <property type="project" value="TreeGrafter"/>
</dbReference>
<accession>A0A095TW87</accession>
<evidence type="ECO:0000256" key="1">
    <source>
        <dbReference type="ARBA" id="ARBA00004571"/>
    </source>
</evidence>
<evidence type="ECO:0000256" key="10">
    <source>
        <dbReference type="ARBA" id="ARBA00023136"/>
    </source>
</evidence>
<comment type="caution">
    <text evidence="17">The sequence shown here is derived from an EMBL/GenBank/DDBJ whole genome shotgun (WGS) entry which is preliminary data.</text>
</comment>
<feature type="chain" id="PRO_5001918561" evidence="14">
    <location>
        <begin position="20"/>
        <end position="681"/>
    </location>
</feature>
<keyword evidence="3 12" id="KW-1134">Transmembrane beta strand</keyword>
<keyword evidence="10 12" id="KW-0472">Membrane</keyword>
<evidence type="ECO:0000256" key="9">
    <source>
        <dbReference type="ARBA" id="ARBA00023077"/>
    </source>
</evidence>
<dbReference type="PANTHER" id="PTHR32552:SF68">
    <property type="entry name" value="FERRICHROME OUTER MEMBRANE TRANSPORTER_PHAGE RECEPTOR"/>
    <property type="match status" value="1"/>
</dbReference>
<dbReference type="OrthoDB" id="9760620at2"/>
<keyword evidence="5 12" id="KW-0812">Transmembrane</keyword>
<dbReference type="Gene3D" id="2.170.130.10">
    <property type="entry name" value="TonB-dependent receptor, plug domain"/>
    <property type="match status" value="1"/>
</dbReference>
<sequence length="681" mass="75579">MKLLRFTALPLLLPLAAFAEPVTLEPITVTSTRMERPLADTPAAITIVDGQTVQQAQPRLQLDESLNRVPGLYLQNRYNFAQGLRLSSRGFGSRAPFGVRGLRLNVDGFPETLPDGQSQLDSIDLFSIDQLAVLRGPSSLLYGNATGGVIDITTFSAPFTESASATVIAGSDAFRQANVQASGKHQHGHHAFSLTALGDNGYREQSEVRRYQLTGQAGWQLPESRSVTLFLTAMDTPFANDPGGLTRQQVREDPRQATLFAERLDAGQEVDQQRVGLHYRDEALAGGLLNARAFVSQRDFRQQLPFPGSSLIDYERVFYGARLDYTLPFNLFARPHRMLLGLDADRQEDARSRHAVSPSGAITARTADEDQHATATGVFLQLDSHLTESLMMTIGTRADRLRMNIDDHLLSDGDNSGHRDFDEISYSAGLTWQAYPAHTLYSTISSAFESPTFTELANPSGAGGFNPELAPQTALNLEMGARGALTQRLFYEAALFRVDVDDEITPYDLGGRTFYQNAGETRREGIELGLEHTTTEQLTLALSWTWSDFRFREFFDTQQNADVQGNRLPGLPEHHLYGQVEWQADSGWFAALEGLFSSHRYAENTNTTRVGSEMIVNMRLGREWRQQQQTLTLFAGITNLFDRDYISNLRINANSDRPVEARGYFEPGPGTGFYAGLTIGW</sequence>
<dbReference type="InterPro" id="IPR012910">
    <property type="entry name" value="Plug_dom"/>
</dbReference>
<dbReference type="PATRIC" id="fig|1177154.3.peg.266"/>
<organism evidence="17 18">
    <name type="scientific">Alcanivorax nanhaiticus</name>
    <dbReference type="NCBI Taxonomy" id="1177154"/>
    <lineage>
        <taxon>Bacteria</taxon>
        <taxon>Pseudomonadati</taxon>
        <taxon>Pseudomonadota</taxon>
        <taxon>Gammaproteobacteria</taxon>
        <taxon>Oceanospirillales</taxon>
        <taxon>Alcanivoracaceae</taxon>
        <taxon>Alcanivorax</taxon>
    </lineage>
</organism>
<dbReference type="eggNOG" id="COG4206">
    <property type="taxonomic scope" value="Bacteria"/>
</dbReference>
<keyword evidence="7" id="KW-0408">Iron</keyword>
<dbReference type="EMBL" id="ARXV01000001">
    <property type="protein sequence ID" value="KGD66598.1"/>
    <property type="molecule type" value="Genomic_DNA"/>
</dbReference>
<keyword evidence="2 12" id="KW-0813">Transport</keyword>
<evidence type="ECO:0000256" key="8">
    <source>
        <dbReference type="ARBA" id="ARBA00023065"/>
    </source>
</evidence>
<dbReference type="CDD" id="cd01347">
    <property type="entry name" value="ligand_gated_channel"/>
    <property type="match status" value="1"/>
</dbReference>
<keyword evidence="8" id="KW-0406">Ion transport</keyword>
<dbReference type="Pfam" id="PF07715">
    <property type="entry name" value="Plug"/>
    <property type="match status" value="1"/>
</dbReference>
<dbReference type="Gene3D" id="2.40.170.20">
    <property type="entry name" value="TonB-dependent receptor, beta-barrel domain"/>
    <property type="match status" value="1"/>
</dbReference>
<dbReference type="STRING" id="1177154.Y5S_00265"/>
<evidence type="ECO:0000256" key="5">
    <source>
        <dbReference type="ARBA" id="ARBA00022692"/>
    </source>
</evidence>
<comment type="subcellular location">
    <subcellularLocation>
        <location evidence="1 12">Cell outer membrane</location>
        <topology evidence="1 12">Multi-pass membrane protein</topology>
    </subcellularLocation>
</comment>
<keyword evidence="6 14" id="KW-0732">Signal</keyword>
<evidence type="ECO:0000256" key="13">
    <source>
        <dbReference type="RuleBase" id="RU003357"/>
    </source>
</evidence>
<dbReference type="InterPro" id="IPR037066">
    <property type="entry name" value="Plug_dom_sf"/>
</dbReference>
<keyword evidence="9 13" id="KW-0798">TonB box</keyword>
<evidence type="ECO:0000259" key="15">
    <source>
        <dbReference type="Pfam" id="PF00593"/>
    </source>
</evidence>
<dbReference type="InterPro" id="IPR000531">
    <property type="entry name" value="Beta-barrel_TonB"/>
</dbReference>
<evidence type="ECO:0000256" key="6">
    <source>
        <dbReference type="ARBA" id="ARBA00022729"/>
    </source>
</evidence>
<dbReference type="InterPro" id="IPR036942">
    <property type="entry name" value="Beta-barrel_TonB_sf"/>
</dbReference>
<keyword evidence="18" id="KW-1185">Reference proteome</keyword>
<evidence type="ECO:0000256" key="2">
    <source>
        <dbReference type="ARBA" id="ARBA00022448"/>
    </source>
</evidence>
<evidence type="ECO:0000259" key="16">
    <source>
        <dbReference type="Pfam" id="PF07715"/>
    </source>
</evidence>
<dbReference type="Proteomes" id="UP000029444">
    <property type="component" value="Unassembled WGS sequence"/>
</dbReference>
<protein>
    <submittedName>
        <fullName evidence="17">TonB-dependent receptor protein</fullName>
    </submittedName>
</protein>
<keyword evidence="17" id="KW-0675">Receptor</keyword>
<evidence type="ECO:0000313" key="17">
    <source>
        <dbReference type="EMBL" id="KGD66598.1"/>
    </source>
</evidence>
<gene>
    <name evidence="17" type="ORF">Y5S_00265</name>
</gene>
<feature type="domain" description="TonB-dependent receptor plug" evidence="16">
    <location>
        <begin position="38"/>
        <end position="149"/>
    </location>
</feature>
<name>A0A095TW87_9GAMM</name>
<comment type="similarity">
    <text evidence="12 13">Belongs to the TonB-dependent receptor family.</text>
</comment>
<dbReference type="AlphaFoldDB" id="A0A095TW87"/>
<proteinExistence type="inferred from homology"/>
<evidence type="ECO:0000256" key="14">
    <source>
        <dbReference type="SAM" id="SignalP"/>
    </source>
</evidence>
<evidence type="ECO:0000313" key="18">
    <source>
        <dbReference type="Proteomes" id="UP000029444"/>
    </source>
</evidence>
<reference evidence="17 18" key="1">
    <citation type="submission" date="2012-09" db="EMBL/GenBank/DDBJ databases">
        <title>Genome Sequence of alkane-degrading Bacterium Alcanivorax sp. 19-m-6.</title>
        <authorList>
            <person name="Lai Q."/>
            <person name="Shao Z."/>
        </authorList>
    </citation>
    <scope>NUCLEOTIDE SEQUENCE [LARGE SCALE GENOMIC DNA]</scope>
    <source>
        <strain evidence="17 18">19-m-6</strain>
    </source>
</reference>
<dbReference type="PANTHER" id="PTHR32552">
    <property type="entry name" value="FERRICHROME IRON RECEPTOR-RELATED"/>
    <property type="match status" value="1"/>
</dbReference>
<dbReference type="Pfam" id="PF00593">
    <property type="entry name" value="TonB_dep_Rec_b-barrel"/>
    <property type="match status" value="1"/>
</dbReference>
<dbReference type="GO" id="GO:0009279">
    <property type="term" value="C:cell outer membrane"/>
    <property type="evidence" value="ECO:0007669"/>
    <property type="project" value="UniProtKB-SubCell"/>
</dbReference>